<feature type="compositionally biased region" description="Basic and acidic residues" evidence="1">
    <location>
        <begin position="71"/>
        <end position="83"/>
    </location>
</feature>
<evidence type="ECO:0000313" key="3">
    <source>
        <dbReference type="Proteomes" id="UP001164390"/>
    </source>
</evidence>
<protein>
    <submittedName>
        <fullName evidence="2">Uncharacterized protein</fullName>
    </submittedName>
</protein>
<feature type="region of interest" description="Disordered" evidence="1">
    <location>
        <begin position="53"/>
        <end position="83"/>
    </location>
</feature>
<organism evidence="2 3">
    <name type="scientific">Solicola gregarius</name>
    <dbReference type="NCBI Taxonomy" id="2908642"/>
    <lineage>
        <taxon>Bacteria</taxon>
        <taxon>Bacillati</taxon>
        <taxon>Actinomycetota</taxon>
        <taxon>Actinomycetes</taxon>
        <taxon>Propionibacteriales</taxon>
        <taxon>Nocardioidaceae</taxon>
        <taxon>Solicola</taxon>
    </lineage>
</organism>
<dbReference type="Proteomes" id="UP001164390">
    <property type="component" value="Chromosome"/>
</dbReference>
<feature type="compositionally biased region" description="Basic and acidic residues" evidence="1">
    <location>
        <begin position="1"/>
        <end position="15"/>
    </location>
</feature>
<sequence>MADAELRSRGREGKVRTGPPHEIGAAVGLAYCPLAAGGAVGRERAYDVGRVGRVGGVRGRRVQHRDRHRRTGENREDATDQWR</sequence>
<accession>A0AA46TKU1</accession>
<feature type="region of interest" description="Disordered" evidence="1">
    <location>
        <begin position="1"/>
        <end position="21"/>
    </location>
</feature>
<name>A0AA46TKU1_9ACTN</name>
<evidence type="ECO:0000313" key="2">
    <source>
        <dbReference type="EMBL" id="UYM06963.1"/>
    </source>
</evidence>
<dbReference type="RefSeq" id="WP_271635898.1">
    <property type="nucleotide sequence ID" value="NZ_CP094970.1"/>
</dbReference>
<reference evidence="2" key="1">
    <citation type="submission" date="2022-01" db="EMBL/GenBank/DDBJ databases">
        <title>Nocardioidaceae gen. sp. A5X3R13.</title>
        <authorList>
            <person name="Lopez Marin M.A."/>
            <person name="Uhlik O."/>
        </authorList>
    </citation>
    <scope>NUCLEOTIDE SEQUENCE</scope>
    <source>
        <strain evidence="2">A5X3R13</strain>
    </source>
</reference>
<feature type="compositionally biased region" description="Basic residues" evidence="1">
    <location>
        <begin position="58"/>
        <end position="70"/>
    </location>
</feature>
<dbReference type="AlphaFoldDB" id="A0AA46TKU1"/>
<proteinExistence type="predicted"/>
<evidence type="ECO:0000256" key="1">
    <source>
        <dbReference type="SAM" id="MobiDB-lite"/>
    </source>
</evidence>
<dbReference type="EMBL" id="CP094970">
    <property type="protein sequence ID" value="UYM06963.1"/>
    <property type="molecule type" value="Genomic_DNA"/>
</dbReference>
<dbReference type="KEGG" id="sgrg:L0C25_07770"/>
<keyword evidence="3" id="KW-1185">Reference proteome</keyword>
<gene>
    <name evidence="2" type="ORF">L0C25_07770</name>
</gene>